<feature type="non-terminal residue" evidence="1">
    <location>
        <position position="176"/>
    </location>
</feature>
<feature type="non-terminal residue" evidence="1">
    <location>
        <position position="1"/>
    </location>
</feature>
<gene>
    <name evidence="1" type="ORF">Tci_849240</name>
</gene>
<sequence>TSHVRKDETIVAIDFRTSHVGKDETIVAICFCVCDFDNEFLPPWSTKKMHEDRTRRLSEEFEFRKLLAEIDHEFGLDNSSRDEQDVSNDVDFDDVDFDVADFDVVMDDLDLHRSWKRFCIMPQMIALALVERKDGPYHNVDEPEEINDIFADLDQALDELHQVIEAQETGDGYDGD</sequence>
<proteinExistence type="predicted"/>
<accession>A0A699QU13</accession>
<dbReference type="EMBL" id="BKCJ011060269">
    <property type="protein sequence ID" value="GFC77270.1"/>
    <property type="molecule type" value="Genomic_DNA"/>
</dbReference>
<reference evidence="1" key="1">
    <citation type="journal article" date="2019" name="Sci. Rep.">
        <title>Draft genome of Tanacetum cinerariifolium, the natural source of mosquito coil.</title>
        <authorList>
            <person name="Yamashiro T."/>
            <person name="Shiraishi A."/>
            <person name="Satake H."/>
            <person name="Nakayama K."/>
        </authorList>
    </citation>
    <scope>NUCLEOTIDE SEQUENCE</scope>
</reference>
<name>A0A699QU13_TANCI</name>
<dbReference type="AlphaFoldDB" id="A0A699QU13"/>
<protein>
    <submittedName>
        <fullName evidence="1">Uncharacterized protein</fullName>
    </submittedName>
</protein>
<comment type="caution">
    <text evidence="1">The sequence shown here is derived from an EMBL/GenBank/DDBJ whole genome shotgun (WGS) entry which is preliminary data.</text>
</comment>
<evidence type="ECO:0000313" key="1">
    <source>
        <dbReference type="EMBL" id="GFC77270.1"/>
    </source>
</evidence>
<organism evidence="1">
    <name type="scientific">Tanacetum cinerariifolium</name>
    <name type="common">Dalmatian daisy</name>
    <name type="synonym">Chrysanthemum cinerariifolium</name>
    <dbReference type="NCBI Taxonomy" id="118510"/>
    <lineage>
        <taxon>Eukaryota</taxon>
        <taxon>Viridiplantae</taxon>
        <taxon>Streptophyta</taxon>
        <taxon>Embryophyta</taxon>
        <taxon>Tracheophyta</taxon>
        <taxon>Spermatophyta</taxon>
        <taxon>Magnoliopsida</taxon>
        <taxon>eudicotyledons</taxon>
        <taxon>Gunneridae</taxon>
        <taxon>Pentapetalae</taxon>
        <taxon>asterids</taxon>
        <taxon>campanulids</taxon>
        <taxon>Asterales</taxon>
        <taxon>Asteraceae</taxon>
        <taxon>Asteroideae</taxon>
        <taxon>Anthemideae</taxon>
        <taxon>Anthemidinae</taxon>
        <taxon>Tanacetum</taxon>
    </lineage>
</organism>